<dbReference type="Proteomes" id="UP000243515">
    <property type="component" value="Unassembled WGS sequence"/>
</dbReference>
<dbReference type="EMBL" id="NPHW01005907">
    <property type="protein sequence ID" value="OXV06295.1"/>
    <property type="molecule type" value="Genomic_DNA"/>
</dbReference>
<feature type="chain" id="PRO_5012918052" description="MOSC domain-containing protein" evidence="2">
    <location>
        <begin position="19"/>
        <end position="499"/>
    </location>
</feature>
<keyword evidence="5" id="KW-1185">Reference proteome</keyword>
<dbReference type="InterPro" id="IPR011037">
    <property type="entry name" value="Pyrv_Knase-like_insert_dom_sf"/>
</dbReference>
<feature type="signal peptide" evidence="2">
    <location>
        <begin position="1"/>
        <end position="18"/>
    </location>
</feature>
<evidence type="ECO:0000256" key="1">
    <source>
        <dbReference type="SAM" id="MobiDB-lite"/>
    </source>
</evidence>
<feature type="compositionally biased region" description="Low complexity" evidence="1">
    <location>
        <begin position="214"/>
        <end position="232"/>
    </location>
</feature>
<dbReference type="AlphaFoldDB" id="A0A232LQ65"/>
<dbReference type="OrthoDB" id="17255at2759"/>
<feature type="region of interest" description="Disordered" evidence="1">
    <location>
        <begin position="379"/>
        <end position="408"/>
    </location>
</feature>
<dbReference type="SUPFAM" id="SSF50800">
    <property type="entry name" value="PK beta-barrel domain-like"/>
    <property type="match status" value="1"/>
</dbReference>
<evidence type="ECO:0000259" key="3">
    <source>
        <dbReference type="PROSITE" id="PS51340"/>
    </source>
</evidence>
<dbReference type="GO" id="GO:0030170">
    <property type="term" value="F:pyridoxal phosphate binding"/>
    <property type="evidence" value="ECO:0007669"/>
    <property type="project" value="InterPro"/>
</dbReference>
<comment type="caution">
    <text evidence="4">The sequence shown here is derived from an EMBL/GenBank/DDBJ whole genome shotgun (WGS) entry which is preliminary data.</text>
</comment>
<dbReference type="InterPro" id="IPR005303">
    <property type="entry name" value="MOCOS_middle"/>
</dbReference>
<dbReference type="PANTHER" id="PTHR14237">
    <property type="entry name" value="MOLYBDOPTERIN COFACTOR SULFURASE MOSC"/>
    <property type="match status" value="1"/>
</dbReference>
<dbReference type="SUPFAM" id="SSF141673">
    <property type="entry name" value="MOSC N-terminal domain-like"/>
    <property type="match status" value="1"/>
</dbReference>
<gene>
    <name evidence="4" type="ORF">Egran_05938</name>
</gene>
<dbReference type="GO" id="GO:0030151">
    <property type="term" value="F:molybdenum ion binding"/>
    <property type="evidence" value="ECO:0007669"/>
    <property type="project" value="InterPro"/>
</dbReference>
<evidence type="ECO:0000256" key="2">
    <source>
        <dbReference type="SAM" id="SignalP"/>
    </source>
</evidence>
<keyword evidence="2" id="KW-0732">Signal</keyword>
<feature type="domain" description="MOSC" evidence="3">
    <location>
        <begin position="290"/>
        <end position="481"/>
    </location>
</feature>
<dbReference type="Pfam" id="PF03476">
    <property type="entry name" value="MOSC_N"/>
    <property type="match status" value="1"/>
</dbReference>
<reference evidence="4 5" key="1">
    <citation type="journal article" date="2015" name="Environ. Microbiol.">
        <title>Metagenome sequence of Elaphomyces granulatus from sporocarp tissue reveals Ascomycota ectomycorrhizal fingerprints of genome expansion and a Proteobacteria-rich microbiome.</title>
        <authorList>
            <person name="Quandt C.A."/>
            <person name="Kohler A."/>
            <person name="Hesse C.N."/>
            <person name="Sharpton T.J."/>
            <person name="Martin F."/>
            <person name="Spatafora J.W."/>
        </authorList>
    </citation>
    <scope>NUCLEOTIDE SEQUENCE [LARGE SCALE GENOMIC DNA]</scope>
    <source>
        <strain evidence="4 5">OSC145934</strain>
    </source>
</reference>
<name>A0A232LQ65_9EURO</name>
<dbReference type="InterPro" id="IPR005302">
    <property type="entry name" value="MoCF_Sase_C"/>
</dbReference>
<dbReference type="PANTHER" id="PTHR14237:SF23">
    <property type="entry name" value="MOSC DOMAIN PROTEIN (AFU_ORTHOLOGUE AFUA_7G05900)"/>
    <property type="match status" value="1"/>
</dbReference>
<evidence type="ECO:0000313" key="5">
    <source>
        <dbReference type="Proteomes" id="UP000243515"/>
    </source>
</evidence>
<accession>A0A232LQ65</accession>
<proteinExistence type="predicted"/>
<evidence type="ECO:0000313" key="4">
    <source>
        <dbReference type="EMBL" id="OXV06295.1"/>
    </source>
</evidence>
<dbReference type="GO" id="GO:0003824">
    <property type="term" value="F:catalytic activity"/>
    <property type="evidence" value="ECO:0007669"/>
    <property type="project" value="InterPro"/>
</dbReference>
<organism evidence="4 5">
    <name type="scientific">Elaphomyces granulatus</name>
    <dbReference type="NCBI Taxonomy" id="519963"/>
    <lineage>
        <taxon>Eukaryota</taxon>
        <taxon>Fungi</taxon>
        <taxon>Dikarya</taxon>
        <taxon>Ascomycota</taxon>
        <taxon>Pezizomycotina</taxon>
        <taxon>Eurotiomycetes</taxon>
        <taxon>Eurotiomycetidae</taxon>
        <taxon>Eurotiales</taxon>
        <taxon>Elaphomycetaceae</taxon>
        <taxon>Elaphomyces</taxon>
    </lineage>
</organism>
<protein>
    <recommendedName>
        <fullName evidence="3">MOSC domain-containing protein</fullName>
    </recommendedName>
</protein>
<feature type="region of interest" description="Disordered" evidence="1">
    <location>
        <begin position="210"/>
        <end position="236"/>
    </location>
</feature>
<sequence length="499" mass="56434">MLFSIVVFFTPFLLIILSELLVRRQRVVAAAATPKGCRRIGLPARQSNIQNEYDKVYSRGQPEDDIDEDGQPSWRIKALFIYPIKSCAGIELDVADGVETGFVYDRQFCFAEHNITSRKGADPAESDSPEWEFKTMRDRRYGLLALVRPEIWVPDPASPDYSSELEEVRSQGVLVVYYPRIVKGIWSLPVKVGMTLGLCAREKSFRVPLHPPLDNVNGDHGNNGHDNSNSNSNRHRYPSARVRIWKDSPHAFDYGKHIPQSLRDFLHSSALSGSSAANYPPLSFFRADPADYRKIFRCAPRKSTLGFQPLTAFADAYPLHMLNLASVRDIAARCASAIPCLSVRRFRANIIIQGPDAYAEDSWKRIRVVNRDHKHCLASADLSKKNEQEEQQQPVNRKEKEEEEEEEEDAIEIYTSCRTVRCRLPNVDPDTGIRHPAEPDRTLKSFRRIDAGDPNNACLGMQLVPAVPRFTLHVGDKISVVETGEHFYIRMFAPGEVVG</sequence>
<dbReference type="Pfam" id="PF03473">
    <property type="entry name" value="MOSC"/>
    <property type="match status" value="1"/>
</dbReference>
<dbReference type="PROSITE" id="PS51340">
    <property type="entry name" value="MOSC"/>
    <property type="match status" value="1"/>
</dbReference>